<gene>
    <name evidence="1" type="ORF">VNO80_08823</name>
</gene>
<evidence type="ECO:0000313" key="2">
    <source>
        <dbReference type="Proteomes" id="UP001374584"/>
    </source>
</evidence>
<comment type="caution">
    <text evidence="1">The sequence shown here is derived from an EMBL/GenBank/DDBJ whole genome shotgun (WGS) entry which is preliminary data.</text>
</comment>
<sequence length="157" mass="18257">MEAEKVYNEEVDDEVMGCNYAVTWMEFESELSADKRNDAELRAEPIDEKGKKLKSVDIKFHIISSKFNGGNMNVLLVFWEYVLCVTLVTGQRPLSLGNCKKQRSHEKWTKTGREEREWAQFHVGIANFYVCPQLRVSRKSRISIRGRIYYASHISCN</sequence>
<reference evidence="1 2" key="1">
    <citation type="submission" date="2024-01" db="EMBL/GenBank/DDBJ databases">
        <title>The genomes of 5 underutilized Papilionoideae crops provide insights into root nodulation and disease resistanc.</title>
        <authorList>
            <person name="Jiang F."/>
        </authorList>
    </citation>
    <scope>NUCLEOTIDE SEQUENCE [LARGE SCALE GENOMIC DNA]</scope>
    <source>
        <strain evidence="1">JINMINGXINNONG_FW02</strain>
        <tissue evidence="1">Leaves</tissue>
    </source>
</reference>
<name>A0AAN9N516_PHACN</name>
<dbReference type="Proteomes" id="UP001374584">
    <property type="component" value="Unassembled WGS sequence"/>
</dbReference>
<accession>A0AAN9N516</accession>
<keyword evidence="2" id="KW-1185">Reference proteome</keyword>
<protein>
    <submittedName>
        <fullName evidence="1">Uncharacterized protein</fullName>
    </submittedName>
</protein>
<dbReference type="EMBL" id="JAYMYR010000004">
    <property type="protein sequence ID" value="KAK7366824.1"/>
    <property type="molecule type" value="Genomic_DNA"/>
</dbReference>
<evidence type="ECO:0000313" key="1">
    <source>
        <dbReference type="EMBL" id="KAK7366824.1"/>
    </source>
</evidence>
<organism evidence="1 2">
    <name type="scientific">Phaseolus coccineus</name>
    <name type="common">Scarlet runner bean</name>
    <name type="synonym">Phaseolus multiflorus</name>
    <dbReference type="NCBI Taxonomy" id="3886"/>
    <lineage>
        <taxon>Eukaryota</taxon>
        <taxon>Viridiplantae</taxon>
        <taxon>Streptophyta</taxon>
        <taxon>Embryophyta</taxon>
        <taxon>Tracheophyta</taxon>
        <taxon>Spermatophyta</taxon>
        <taxon>Magnoliopsida</taxon>
        <taxon>eudicotyledons</taxon>
        <taxon>Gunneridae</taxon>
        <taxon>Pentapetalae</taxon>
        <taxon>rosids</taxon>
        <taxon>fabids</taxon>
        <taxon>Fabales</taxon>
        <taxon>Fabaceae</taxon>
        <taxon>Papilionoideae</taxon>
        <taxon>50 kb inversion clade</taxon>
        <taxon>NPAAA clade</taxon>
        <taxon>indigoferoid/millettioid clade</taxon>
        <taxon>Phaseoleae</taxon>
        <taxon>Phaseolus</taxon>
    </lineage>
</organism>
<dbReference type="AlphaFoldDB" id="A0AAN9N516"/>
<proteinExistence type="predicted"/>